<feature type="domain" description="Histidine kinase" evidence="7">
    <location>
        <begin position="223"/>
        <end position="478"/>
    </location>
</feature>
<keyword evidence="4 10" id="KW-0808">Transferase</keyword>
<accession>A0A1Z4GHC0</accession>
<dbReference type="GO" id="GO:0000155">
    <property type="term" value="F:phosphorelay sensor kinase activity"/>
    <property type="evidence" value="ECO:0007669"/>
    <property type="project" value="InterPro"/>
</dbReference>
<keyword evidence="3" id="KW-0597">Phosphoprotein</keyword>
<keyword evidence="11" id="KW-1185">Reference proteome</keyword>
<feature type="domain" description="PAS" evidence="8">
    <location>
        <begin position="62"/>
        <end position="133"/>
    </location>
</feature>
<dbReference type="Pfam" id="PF08448">
    <property type="entry name" value="PAS_4"/>
    <property type="match status" value="1"/>
</dbReference>
<dbReference type="Gene3D" id="3.30.450.20">
    <property type="entry name" value="PAS domain"/>
    <property type="match status" value="1"/>
</dbReference>
<dbReference type="InterPro" id="IPR003661">
    <property type="entry name" value="HisK_dim/P_dom"/>
</dbReference>
<dbReference type="PROSITE" id="PS50113">
    <property type="entry name" value="PAC"/>
    <property type="match status" value="1"/>
</dbReference>
<feature type="coiled-coil region" evidence="6">
    <location>
        <begin position="3"/>
        <end position="58"/>
    </location>
</feature>
<evidence type="ECO:0000259" key="9">
    <source>
        <dbReference type="PROSITE" id="PS50113"/>
    </source>
</evidence>
<proteinExistence type="predicted"/>
<keyword evidence="5" id="KW-0902">Two-component regulatory system</keyword>
<keyword evidence="6" id="KW-0175">Coiled coil</keyword>
<feature type="coiled-coil region" evidence="6">
    <location>
        <begin position="177"/>
        <end position="214"/>
    </location>
</feature>
<dbReference type="InterPro" id="IPR000014">
    <property type="entry name" value="PAS"/>
</dbReference>
<evidence type="ECO:0000313" key="11">
    <source>
        <dbReference type="Proteomes" id="UP000218287"/>
    </source>
</evidence>
<evidence type="ECO:0000256" key="6">
    <source>
        <dbReference type="SAM" id="Coils"/>
    </source>
</evidence>
<dbReference type="SUPFAM" id="SSF55874">
    <property type="entry name" value="ATPase domain of HSP90 chaperone/DNA topoisomerase II/histidine kinase"/>
    <property type="match status" value="1"/>
</dbReference>
<dbReference type="InterPro" id="IPR005467">
    <property type="entry name" value="His_kinase_dom"/>
</dbReference>
<dbReference type="InterPro" id="IPR035965">
    <property type="entry name" value="PAS-like_dom_sf"/>
</dbReference>
<comment type="catalytic activity">
    <reaction evidence="1">
        <text>ATP + protein L-histidine = ADP + protein N-phospho-L-histidine.</text>
        <dbReference type="EC" id="2.7.13.3"/>
    </reaction>
</comment>
<dbReference type="AlphaFoldDB" id="A0A1Z4GHC0"/>
<dbReference type="SUPFAM" id="SSF55785">
    <property type="entry name" value="PYP-like sensor domain (PAS domain)"/>
    <property type="match status" value="1"/>
</dbReference>
<dbReference type="InterPro" id="IPR013656">
    <property type="entry name" value="PAS_4"/>
</dbReference>
<dbReference type="PROSITE" id="PS50109">
    <property type="entry name" value="HIS_KIN"/>
    <property type="match status" value="1"/>
</dbReference>
<dbReference type="SUPFAM" id="SSF47384">
    <property type="entry name" value="Homodimeric domain of signal transducing histidine kinase"/>
    <property type="match status" value="1"/>
</dbReference>
<dbReference type="SMART" id="SM00388">
    <property type="entry name" value="HisKA"/>
    <property type="match status" value="1"/>
</dbReference>
<evidence type="ECO:0000259" key="8">
    <source>
        <dbReference type="PROSITE" id="PS50112"/>
    </source>
</evidence>
<dbReference type="CDD" id="cd00082">
    <property type="entry name" value="HisKA"/>
    <property type="match status" value="1"/>
</dbReference>
<dbReference type="PROSITE" id="PS50112">
    <property type="entry name" value="PAS"/>
    <property type="match status" value="1"/>
</dbReference>
<dbReference type="EC" id="2.7.13.3" evidence="2"/>
<keyword evidence="4 10" id="KW-0418">Kinase</keyword>
<protein>
    <recommendedName>
        <fullName evidence="2">histidine kinase</fullName>
        <ecNumber evidence="2">2.7.13.3</ecNumber>
    </recommendedName>
</protein>
<evidence type="ECO:0000256" key="2">
    <source>
        <dbReference type="ARBA" id="ARBA00012438"/>
    </source>
</evidence>
<organism evidence="10 11">
    <name type="scientific">Anabaenopsis circularis NIES-21</name>
    <dbReference type="NCBI Taxonomy" id="1085406"/>
    <lineage>
        <taxon>Bacteria</taxon>
        <taxon>Bacillati</taxon>
        <taxon>Cyanobacteriota</taxon>
        <taxon>Cyanophyceae</taxon>
        <taxon>Nostocales</taxon>
        <taxon>Nodulariaceae</taxon>
        <taxon>Anabaenopsis</taxon>
    </lineage>
</organism>
<dbReference type="OrthoDB" id="442998at2"/>
<dbReference type="NCBIfam" id="TIGR00229">
    <property type="entry name" value="sensory_box"/>
    <property type="match status" value="1"/>
</dbReference>
<gene>
    <name evidence="10" type="ORF">NIES21_27090</name>
</gene>
<dbReference type="InterPro" id="IPR036097">
    <property type="entry name" value="HisK_dim/P_sf"/>
</dbReference>
<dbReference type="PANTHER" id="PTHR43065:SF50">
    <property type="entry name" value="HISTIDINE KINASE"/>
    <property type="match status" value="1"/>
</dbReference>
<dbReference type="CDD" id="cd00130">
    <property type="entry name" value="PAS"/>
    <property type="match status" value="1"/>
</dbReference>
<dbReference type="SMART" id="SM00091">
    <property type="entry name" value="PAS"/>
    <property type="match status" value="1"/>
</dbReference>
<dbReference type="Gene3D" id="1.10.287.130">
    <property type="match status" value="1"/>
</dbReference>
<dbReference type="Proteomes" id="UP000218287">
    <property type="component" value="Chromosome"/>
</dbReference>
<dbReference type="Pfam" id="PF02518">
    <property type="entry name" value="HATPase_c"/>
    <property type="match status" value="1"/>
</dbReference>
<dbReference type="InterPro" id="IPR036890">
    <property type="entry name" value="HATPase_C_sf"/>
</dbReference>
<dbReference type="Gene3D" id="3.30.565.10">
    <property type="entry name" value="Histidine kinase-like ATPase, C-terminal domain"/>
    <property type="match status" value="1"/>
</dbReference>
<evidence type="ECO:0000313" key="10">
    <source>
        <dbReference type="EMBL" id="BAY16875.1"/>
    </source>
</evidence>
<dbReference type="SMART" id="SM00387">
    <property type="entry name" value="HATPase_c"/>
    <property type="match status" value="1"/>
</dbReference>
<feature type="domain" description="PAC" evidence="9">
    <location>
        <begin position="136"/>
        <end position="189"/>
    </location>
</feature>
<dbReference type="PRINTS" id="PR00344">
    <property type="entry name" value="BCTRLSENSOR"/>
</dbReference>
<evidence type="ECO:0000259" key="7">
    <source>
        <dbReference type="PROSITE" id="PS50109"/>
    </source>
</evidence>
<evidence type="ECO:0000256" key="3">
    <source>
        <dbReference type="ARBA" id="ARBA00022553"/>
    </source>
</evidence>
<dbReference type="InterPro" id="IPR003594">
    <property type="entry name" value="HATPase_dom"/>
</dbReference>
<name>A0A1Z4GHC0_9CYAN</name>
<dbReference type="PANTHER" id="PTHR43065">
    <property type="entry name" value="SENSOR HISTIDINE KINASE"/>
    <property type="match status" value="1"/>
</dbReference>
<dbReference type="InterPro" id="IPR000700">
    <property type="entry name" value="PAS-assoc_C"/>
</dbReference>
<evidence type="ECO:0000256" key="5">
    <source>
        <dbReference type="ARBA" id="ARBA00023012"/>
    </source>
</evidence>
<evidence type="ECO:0000256" key="4">
    <source>
        <dbReference type="ARBA" id="ARBA00022777"/>
    </source>
</evidence>
<evidence type="ECO:0000256" key="1">
    <source>
        <dbReference type="ARBA" id="ARBA00000085"/>
    </source>
</evidence>
<dbReference type="InterPro" id="IPR004358">
    <property type="entry name" value="Sig_transdc_His_kin-like_C"/>
</dbReference>
<reference evidence="10 11" key="1">
    <citation type="submission" date="2017-06" db="EMBL/GenBank/DDBJ databases">
        <title>Genome sequencing of cyanobaciteial culture collection at National Institute for Environmental Studies (NIES).</title>
        <authorList>
            <person name="Hirose Y."/>
            <person name="Shimura Y."/>
            <person name="Fujisawa T."/>
            <person name="Nakamura Y."/>
            <person name="Kawachi M."/>
        </authorList>
    </citation>
    <scope>NUCLEOTIDE SEQUENCE [LARGE SCALE GENOMIC DNA]</scope>
    <source>
        <strain evidence="10 11">NIES-21</strain>
    </source>
</reference>
<dbReference type="EMBL" id="AP018174">
    <property type="protein sequence ID" value="BAY16875.1"/>
    <property type="molecule type" value="Genomic_DNA"/>
</dbReference>
<sequence>MSIEELNQELISLRQCLQQLKTDNAELRQTVLEYINQLQQYKSEQQAALHERQRIEEQLQTTQQFLHSVIQTMPVAVFVKDAADLRIVLCNQAAEKLAGVSADEILGKNDYDLFPKEEADFFTQRDHEALNSKTLLEIPEEIIRKKSGESRILQIKKAPILDSQGEPKYLLVVRDDITEHKQAEAQLKQQAIELEQTLKELQSTQAQLIQSEKMSSLGQLVAGVAHEINNPVNFIYGNLTYANQYIQQLLNLLHLYRINYPNPALEIQTTIQEMEFDFLVEDLLKLLSSMEVGAERIQQIVVSLRTFSRLDEAELKAVDIHQGIDSTLSILEHRLKTTANYVQIQVLKDYDNLPLVECYARQLNQVFMNILSNAIDALEESLIQGNLSHTQPEIRICTQQLNAQQILIRIIDNGLGIPEQVRQKLFDPFFTTKAVGKGSGLGLSVSYQIITEQHGGSLECISSVDQGAEFIIKIPVAQSHKY</sequence>